<evidence type="ECO:0000256" key="3">
    <source>
        <dbReference type="ARBA" id="ARBA00022989"/>
    </source>
</evidence>
<protein>
    <recommendedName>
        <fullName evidence="6">EamA domain-containing protein</fullName>
    </recommendedName>
</protein>
<dbReference type="InterPro" id="IPR050638">
    <property type="entry name" value="AA-Vitamin_Transporters"/>
</dbReference>
<dbReference type="EMBL" id="BA000038">
    <property type="protein sequence ID" value="BAC96220.1"/>
    <property type="molecule type" value="Genomic_DNA"/>
</dbReference>
<evidence type="ECO:0000313" key="8">
    <source>
        <dbReference type="Proteomes" id="UP000002675"/>
    </source>
</evidence>
<evidence type="ECO:0000256" key="5">
    <source>
        <dbReference type="SAM" id="Phobius"/>
    </source>
</evidence>
<keyword evidence="4 5" id="KW-0472">Membrane</keyword>
<dbReference type="HOGENOM" id="CLU_2144855_0_0_6"/>
<organism evidence="7 8">
    <name type="scientific">Vibrio vulnificus (strain YJ016)</name>
    <dbReference type="NCBI Taxonomy" id="196600"/>
    <lineage>
        <taxon>Bacteria</taxon>
        <taxon>Pseudomonadati</taxon>
        <taxon>Pseudomonadota</taxon>
        <taxon>Gammaproteobacteria</taxon>
        <taxon>Vibrionales</taxon>
        <taxon>Vibrionaceae</taxon>
        <taxon>Vibrio</taxon>
    </lineage>
</organism>
<dbReference type="InterPro" id="IPR000620">
    <property type="entry name" value="EamA_dom"/>
</dbReference>
<dbReference type="PANTHER" id="PTHR32322">
    <property type="entry name" value="INNER MEMBRANE TRANSPORTER"/>
    <property type="match status" value="1"/>
</dbReference>
<comment type="subcellular location">
    <subcellularLocation>
        <location evidence="1">Membrane</location>
        <topology evidence="1">Multi-pass membrane protein</topology>
    </subcellularLocation>
</comment>
<dbReference type="SUPFAM" id="SSF103481">
    <property type="entry name" value="Multidrug resistance efflux transporter EmrE"/>
    <property type="match status" value="1"/>
</dbReference>
<dbReference type="AlphaFoldDB" id="Q7MFX5"/>
<keyword evidence="2 5" id="KW-0812">Transmembrane</keyword>
<dbReference type="PANTHER" id="PTHR32322:SF9">
    <property type="entry name" value="AMINO-ACID METABOLITE EFFLUX PUMP-RELATED"/>
    <property type="match status" value="1"/>
</dbReference>
<evidence type="ECO:0000313" key="7">
    <source>
        <dbReference type="EMBL" id="BAC96220.1"/>
    </source>
</evidence>
<feature type="transmembrane region" description="Helical" evidence="5">
    <location>
        <begin position="20"/>
        <end position="39"/>
    </location>
</feature>
<dbReference type="GO" id="GO:0016020">
    <property type="term" value="C:membrane"/>
    <property type="evidence" value="ECO:0007669"/>
    <property type="project" value="UniProtKB-SubCell"/>
</dbReference>
<reference evidence="7 8" key="1">
    <citation type="journal article" date="2003" name="Genome Res.">
        <title>Comparative genome analysis of Vibrio vulnificus, a marine pathogen.</title>
        <authorList>
            <person name="Chen C.Y."/>
            <person name="Wu K.M."/>
            <person name="Chang Y.C."/>
            <person name="Chang C.H."/>
            <person name="Tsai H.C."/>
            <person name="Liao T.L."/>
            <person name="Liu Y.M."/>
            <person name="Chen H.J."/>
            <person name="Shen A.B."/>
            <person name="Li J.C."/>
            <person name="Su T.L."/>
            <person name="Shao C.P."/>
            <person name="Lee C.T."/>
            <person name="Hor L.I."/>
            <person name="Tsai S.F."/>
        </authorList>
    </citation>
    <scope>NUCLEOTIDE SEQUENCE [LARGE SCALE GENOMIC DNA]</scope>
    <source>
        <strain evidence="7 8">YJ016</strain>
    </source>
</reference>
<dbReference type="KEGG" id="vvy:VVA0193"/>
<evidence type="ECO:0000256" key="2">
    <source>
        <dbReference type="ARBA" id="ARBA00022692"/>
    </source>
</evidence>
<dbReference type="eggNOG" id="COG0697">
    <property type="taxonomic scope" value="Bacteria"/>
</dbReference>
<gene>
    <name evidence="7" type="ordered locus">VVA0193</name>
</gene>
<dbReference type="InterPro" id="IPR037185">
    <property type="entry name" value="EmrE-like"/>
</dbReference>
<accession>Q7MFX5</accession>
<feature type="transmembrane region" description="Helical" evidence="5">
    <location>
        <begin position="51"/>
        <end position="70"/>
    </location>
</feature>
<feature type="transmembrane region" description="Helical" evidence="5">
    <location>
        <begin position="76"/>
        <end position="93"/>
    </location>
</feature>
<feature type="domain" description="EamA" evidence="6">
    <location>
        <begin position="16"/>
        <end position="93"/>
    </location>
</feature>
<evidence type="ECO:0000256" key="1">
    <source>
        <dbReference type="ARBA" id="ARBA00004141"/>
    </source>
</evidence>
<evidence type="ECO:0000259" key="6">
    <source>
        <dbReference type="Pfam" id="PF00892"/>
    </source>
</evidence>
<proteinExistence type="predicted"/>
<sequence length="112" mass="12377">MALYGPEIIEQAVKVWDVSTTVAVVFQAYPTTLFGYWVWNRLLIRYPLSTTAPLTLLVPVFALVSGYFMYDEVLGSAQILACVLFFVGIGLIVKPAGKGQTLPRYSPQVSKT</sequence>
<keyword evidence="3 5" id="KW-1133">Transmembrane helix</keyword>
<dbReference type="Pfam" id="PF00892">
    <property type="entry name" value="EamA"/>
    <property type="match status" value="1"/>
</dbReference>
<dbReference type="STRING" id="672.VV93_v1c31800"/>
<dbReference type="Proteomes" id="UP000002675">
    <property type="component" value="Chromosome II"/>
</dbReference>
<evidence type="ECO:0000256" key="4">
    <source>
        <dbReference type="ARBA" id="ARBA00023136"/>
    </source>
</evidence>
<name>Q7MFX5_VIBVY</name>